<evidence type="ECO:0000256" key="2">
    <source>
        <dbReference type="ARBA" id="ARBA00006742"/>
    </source>
</evidence>
<protein>
    <recommendedName>
        <fullName evidence="3">Sec translocon accessory complex subunit YajC</fullName>
    </recommendedName>
</protein>
<organism evidence="11 12">
    <name type="scientific">Posidoniimonas corsicana</name>
    <dbReference type="NCBI Taxonomy" id="1938618"/>
    <lineage>
        <taxon>Bacteria</taxon>
        <taxon>Pseudomonadati</taxon>
        <taxon>Planctomycetota</taxon>
        <taxon>Planctomycetia</taxon>
        <taxon>Pirellulales</taxon>
        <taxon>Lacipirellulaceae</taxon>
        <taxon>Posidoniimonas</taxon>
    </lineage>
</organism>
<evidence type="ECO:0000256" key="5">
    <source>
        <dbReference type="ARBA" id="ARBA00022475"/>
    </source>
</evidence>
<keyword evidence="6" id="KW-0812">Transmembrane</keyword>
<evidence type="ECO:0000256" key="4">
    <source>
        <dbReference type="ARBA" id="ARBA00022448"/>
    </source>
</evidence>
<evidence type="ECO:0000256" key="7">
    <source>
        <dbReference type="ARBA" id="ARBA00022927"/>
    </source>
</evidence>
<dbReference type="Pfam" id="PF02699">
    <property type="entry name" value="YajC"/>
    <property type="match status" value="1"/>
</dbReference>
<sequence length="101" mass="11264">MSMLPLLLLMGLGYAVFVLPQQKKERQYREMIANLKEKDHVLTSAGIFGVVTNIQRDQDRVTIRIDETNGTKIRVATWAITGVITDDKPGGTPPPAKETKK</sequence>
<dbReference type="PANTHER" id="PTHR33909">
    <property type="entry name" value="SEC TRANSLOCON ACCESSORY COMPLEX SUBUNIT YAJC"/>
    <property type="match status" value="1"/>
</dbReference>
<proteinExistence type="inferred from homology"/>
<comment type="subcellular location">
    <subcellularLocation>
        <location evidence="1">Cell membrane</location>
        <topology evidence="1">Single-pass membrane protein</topology>
    </subcellularLocation>
</comment>
<evidence type="ECO:0000256" key="9">
    <source>
        <dbReference type="ARBA" id="ARBA00023010"/>
    </source>
</evidence>
<keyword evidence="9" id="KW-0811">Translocation</keyword>
<evidence type="ECO:0000256" key="8">
    <source>
        <dbReference type="ARBA" id="ARBA00022989"/>
    </source>
</evidence>
<dbReference type="NCBIfam" id="TIGR00739">
    <property type="entry name" value="yajC"/>
    <property type="match status" value="1"/>
</dbReference>
<dbReference type="GO" id="GO:0015031">
    <property type="term" value="P:protein transport"/>
    <property type="evidence" value="ECO:0007669"/>
    <property type="project" value="UniProtKB-KW"/>
</dbReference>
<comment type="caution">
    <text evidence="11">The sequence shown here is derived from an EMBL/GenBank/DDBJ whole genome shotgun (WGS) entry which is preliminary data.</text>
</comment>
<dbReference type="EMBL" id="SIHJ01000002">
    <property type="protein sequence ID" value="TWT33439.1"/>
    <property type="molecule type" value="Genomic_DNA"/>
</dbReference>
<comment type="similarity">
    <text evidence="2">Belongs to the YajC family.</text>
</comment>
<gene>
    <name evidence="11" type="ORF">KOR34_32710</name>
</gene>
<reference evidence="11 12" key="1">
    <citation type="submission" date="2019-02" db="EMBL/GenBank/DDBJ databases">
        <title>Deep-cultivation of Planctomycetes and their phenomic and genomic characterization uncovers novel biology.</title>
        <authorList>
            <person name="Wiegand S."/>
            <person name="Jogler M."/>
            <person name="Boedeker C."/>
            <person name="Pinto D."/>
            <person name="Vollmers J."/>
            <person name="Rivas-Marin E."/>
            <person name="Kohn T."/>
            <person name="Peeters S.H."/>
            <person name="Heuer A."/>
            <person name="Rast P."/>
            <person name="Oberbeckmann S."/>
            <person name="Bunk B."/>
            <person name="Jeske O."/>
            <person name="Meyerdierks A."/>
            <person name="Storesund J.E."/>
            <person name="Kallscheuer N."/>
            <person name="Luecker S."/>
            <person name="Lage O.M."/>
            <person name="Pohl T."/>
            <person name="Merkel B.J."/>
            <person name="Hornburger P."/>
            <person name="Mueller R.-W."/>
            <person name="Bruemmer F."/>
            <person name="Labrenz M."/>
            <person name="Spormann A.M."/>
            <person name="Op Den Camp H."/>
            <person name="Overmann J."/>
            <person name="Amann R."/>
            <person name="Jetten M.S.M."/>
            <person name="Mascher T."/>
            <person name="Medema M.H."/>
            <person name="Devos D.P."/>
            <person name="Kaster A.-K."/>
            <person name="Ovreas L."/>
            <person name="Rohde M."/>
            <person name="Galperin M.Y."/>
            <person name="Jogler C."/>
        </authorList>
    </citation>
    <scope>NUCLEOTIDE SEQUENCE [LARGE SCALE GENOMIC DNA]</scope>
    <source>
        <strain evidence="11 12">KOR34</strain>
    </source>
</reference>
<keyword evidence="5" id="KW-1003">Cell membrane</keyword>
<evidence type="ECO:0000256" key="6">
    <source>
        <dbReference type="ARBA" id="ARBA00022692"/>
    </source>
</evidence>
<keyword evidence="10" id="KW-0472">Membrane</keyword>
<keyword evidence="8" id="KW-1133">Transmembrane helix</keyword>
<dbReference type="InterPro" id="IPR003849">
    <property type="entry name" value="Preprotein_translocase_YajC"/>
</dbReference>
<evidence type="ECO:0000256" key="10">
    <source>
        <dbReference type="ARBA" id="ARBA00023136"/>
    </source>
</evidence>
<accession>A0A5C5V698</accession>
<dbReference type="Proteomes" id="UP000316714">
    <property type="component" value="Unassembled WGS sequence"/>
</dbReference>
<dbReference type="GO" id="GO:0005886">
    <property type="term" value="C:plasma membrane"/>
    <property type="evidence" value="ECO:0007669"/>
    <property type="project" value="UniProtKB-SubCell"/>
</dbReference>
<keyword evidence="7" id="KW-0653">Protein transport</keyword>
<evidence type="ECO:0000256" key="3">
    <source>
        <dbReference type="ARBA" id="ARBA00014962"/>
    </source>
</evidence>
<keyword evidence="4" id="KW-0813">Transport</keyword>
<dbReference type="SMART" id="SM01323">
    <property type="entry name" value="YajC"/>
    <property type="match status" value="1"/>
</dbReference>
<evidence type="ECO:0000313" key="12">
    <source>
        <dbReference type="Proteomes" id="UP000316714"/>
    </source>
</evidence>
<keyword evidence="12" id="KW-1185">Reference proteome</keyword>
<evidence type="ECO:0000256" key="1">
    <source>
        <dbReference type="ARBA" id="ARBA00004162"/>
    </source>
</evidence>
<name>A0A5C5V698_9BACT</name>
<evidence type="ECO:0000313" key="11">
    <source>
        <dbReference type="EMBL" id="TWT33439.1"/>
    </source>
</evidence>
<dbReference type="PANTHER" id="PTHR33909:SF1">
    <property type="entry name" value="SEC TRANSLOCON ACCESSORY COMPLEX SUBUNIT YAJC"/>
    <property type="match status" value="1"/>
</dbReference>
<dbReference type="AlphaFoldDB" id="A0A5C5V698"/>